<comment type="caution">
    <text evidence="2">The sequence shown here is derived from an EMBL/GenBank/DDBJ whole genome shotgun (WGS) entry which is preliminary data.</text>
</comment>
<evidence type="ECO:0000313" key="3">
    <source>
        <dbReference type="Proteomes" id="UP000192578"/>
    </source>
</evidence>
<keyword evidence="3" id="KW-1185">Reference proteome</keyword>
<dbReference type="Proteomes" id="UP000192578">
    <property type="component" value="Unassembled WGS sequence"/>
</dbReference>
<keyword evidence="1" id="KW-0812">Transmembrane</keyword>
<keyword evidence="1" id="KW-0472">Membrane</keyword>
<accession>A0A1W0X3D5</accession>
<keyword evidence="1" id="KW-1133">Transmembrane helix</keyword>
<name>A0A1W0X3D5_HYPEX</name>
<dbReference type="AlphaFoldDB" id="A0A1W0X3D5"/>
<protein>
    <submittedName>
        <fullName evidence="2">Uncharacterized protein</fullName>
    </submittedName>
</protein>
<organism evidence="2 3">
    <name type="scientific">Hypsibius exemplaris</name>
    <name type="common">Freshwater tardigrade</name>
    <dbReference type="NCBI Taxonomy" id="2072580"/>
    <lineage>
        <taxon>Eukaryota</taxon>
        <taxon>Metazoa</taxon>
        <taxon>Ecdysozoa</taxon>
        <taxon>Tardigrada</taxon>
        <taxon>Eutardigrada</taxon>
        <taxon>Parachela</taxon>
        <taxon>Hypsibioidea</taxon>
        <taxon>Hypsibiidae</taxon>
        <taxon>Hypsibius</taxon>
    </lineage>
</organism>
<sequence length="136" mass="14949">MLVITQAVSSLHQAKTTTSLPVLYIKCTFRRGSLRNVVYEMGKITLMAGFLFIGLVLLVNGNPEVDDAPLIRQRRAKPADSKTRCHQDVEMGQCSSTDIQDCNGECTGYRDYKSGACDKCGKCMCRPVNAPNCPRG</sequence>
<evidence type="ECO:0000256" key="1">
    <source>
        <dbReference type="SAM" id="Phobius"/>
    </source>
</evidence>
<feature type="transmembrane region" description="Helical" evidence="1">
    <location>
        <begin position="37"/>
        <end position="59"/>
    </location>
</feature>
<proteinExistence type="predicted"/>
<gene>
    <name evidence="2" type="ORF">BV898_04213</name>
</gene>
<reference evidence="3" key="1">
    <citation type="submission" date="2017-01" db="EMBL/GenBank/DDBJ databases">
        <title>Comparative genomics of anhydrobiosis in the tardigrade Hypsibius dujardini.</title>
        <authorList>
            <person name="Yoshida Y."/>
            <person name="Koutsovoulos G."/>
            <person name="Laetsch D."/>
            <person name="Stevens L."/>
            <person name="Kumar S."/>
            <person name="Horikawa D."/>
            <person name="Ishino K."/>
            <person name="Komine S."/>
            <person name="Tomita M."/>
            <person name="Blaxter M."/>
            <person name="Arakawa K."/>
        </authorList>
    </citation>
    <scope>NUCLEOTIDE SEQUENCE [LARGE SCALE GENOMIC DNA]</scope>
    <source>
        <strain evidence="3">Z151</strain>
    </source>
</reference>
<evidence type="ECO:0000313" key="2">
    <source>
        <dbReference type="EMBL" id="OQV22003.1"/>
    </source>
</evidence>
<dbReference type="EMBL" id="MTYJ01000020">
    <property type="protein sequence ID" value="OQV22003.1"/>
    <property type="molecule type" value="Genomic_DNA"/>
</dbReference>